<name>A0A451G484_9GAMM</name>
<dbReference type="InterPro" id="IPR034491">
    <property type="entry name" value="Anaerob_Ser_sulfatase-maturase"/>
</dbReference>
<dbReference type="CDD" id="cd21120">
    <property type="entry name" value="SPASM_anSME"/>
    <property type="match status" value="1"/>
</dbReference>
<dbReference type="Pfam" id="PF04055">
    <property type="entry name" value="Radical_SAM"/>
    <property type="match status" value="1"/>
</dbReference>
<dbReference type="EMBL" id="CP035033">
    <property type="protein sequence ID" value="QAB14273.1"/>
    <property type="molecule type" value="Genomic_DNA"/>
</dbReference>
<evidence type="ECO:0000256" key="4">
    <source>
        <dbReference type="ARBA" id="ARBA00022723"/>
    </source>
</evidence>
<dbReference type="Gene3D" id="3.20.20.70">
    <property type="entry name" value="Aldolase class I"/>
    <property type="match status" value="1"/>
</dbReference>
<dbReference type="AlphaFoldDB" id="A0A451G484"/>
<keyword evidence="10" id="KW-1185">Reference proteome</keyword>
<comment type="cofactor">
    <cofactor evidence="1">
        <name>[4Fe-4S] cluster</name>
        <dbReference type="ChEBI" id="CHEBI:49883"/>
    </cofactor>
</comment>
<accession>A0A451G484</accession>
<dbReference type="SFLD" id="SFLDS00029">
    <property type="entry name" value="Radical_SAM"/>
    <property type="match status" value="1"/>
</dbReference>
<dbReference type="SFLD" id="SFLDG01384">
    <property type="entry name" value="thioether_bond_formation_requi"/>
    <property type="match status" value="1"/>
</dbReference>
<dbReference type="SFLD" id="SFLDG01067">
    <property type="entry name" value="SPASM/twitch_domain_containing"/>
    <property type="match status" value="1"/>
</dbReference>
<dbReference type="GO" id="GO:0051539">
    <property type="term" value="F:4 iron, 4 sulfur cluster binding"/>
    <property type="evidence" value="ECO:0007669"/>
    <property type="project" value="UniProtKB-KW"/>
</dbReference>
<evidence type="ECO:0000256" key="3">
    <source>
        <dbReference type="ARBA" id="ARBA00022691"/>
    </source>
</evidence>
<keyword evidence="3" id="KW-0949">S-adenosyl-L-methionine</keyword>
<dbReference type="SFLD" id="SFLDG01386">
    <property type="entry name" value="main_SPASM_domain-containing"/>
    <property type="match status" value="1"/>
</dbReference>
<evidence type="ECO:0000256" key="6">
    <source>
        <dbReference type="ARBA" id="ARBA00023014"/>
    </source>
</evidence>
<dbReference type="SFLD" id="SFLDF00285">
    <property type="entry name" value="anaerobic_Ser-type_sulfatase-m"/>
    <property type="match status" value="1"/>
</dbReference>
<dbReference type="CDD" id="cd01335">
    <property type="entry name" value="Radical_SAM"/>
    <property type="match status" value="1"/>
</dbReference>
<evidence type="ECO:0000259" key="8">
    <source>
        <dbReference type="PROSITE" id="PS51918"/>
    </source>
</evidence>
<organism evidence="9 10">
    <name type="scientific">Hydrogenovibrio thermophilus</name>
    <dbReference type="NCBI Taxonomy" id="265883"/>
    <lineage>
        <taxon>Bacteria</taxon>
        <taxon>Pseudomonadati</taxon>
        <taxon>Pseudomonadota</taxon>
        <taxon>Gammaproteobacteria</taxon>
        <taxon>Thiotrichales</taxon>
        <taxon>Piscirickettsiaceae</taxon>
        <taxon>Hydrogenovibrio</taxon>
    </lineage>
</organism>
<dbReference type="Pfam" id="PF13186">
    <property type="entry name" value="SPASM"/>
    <property type="match status" value="1"/>
</dbReference>
<dbReference type="NCBIfam" id="TIGR04085">
    <property type="entry name" value="rSAM_more_4Fe4S"/>
    <property type="match status" value="1"/>
</dbReference>
<keyword evidence="4" id="KW-0479">Metal-binding</keyword>
<dbReference type="Proteomes" id="UP000285478">
    <property type="component" value="Chromosome"/>
</dbReference>
<protein>
    <submittedName>
        <fullName evidence="9">Anaerobic sulfatase maturase</fullName>
    </submittedName>
</protein>
<dbReference type="SFLD" id="SFLDG01072">
    <property type="entry name" value="dehydrogenase_like"/>
    <property type="match status" value="1"/>
</dbReference>
<evidence type="ECO:0000313" key="9">
    <source>
        <dbReference type="EMBL" id="QAB14273.1"/>
    </source>
</evidence>
<evidence type="ECO:0000313" key="10">
    <source>
        <dbReference type="Proteomes" id="UP000285478"/>
    </source>
</evidence>
<evidence type="ECO:0000256" key="5">
    <source>
        <dbReference type="ARBA" id="ARBA00023004"/>
    </source>
</evidence>
<dbReference type="PANTHER" id="PTHR43273">
    <property type="entry name" value="ANAEROBIC SULFATASE-MATURATING ENZYME HOMOLOG ASLB-RELATED"/>
    <property type="match status" value="1"/>
</dbReference>
<evidence type="ECO:0000256" key="7">
    <source>
        <dbReference type="ARBA" id="ARBA00023601"/>
    </source>
</evidence>
<dbReference type="InterPro" id="IPR007197">
    <property type="entry name" value="rSAM"/>
</dbReference>
<dbReference type="KEGG" id="htr:EPV75_00575"/>
<dbReference type="InterPro" id="IPR023867">
    <property type="entry name" value="Sulphatase_maturase_rSAM"/>
</dbReference>
<dbReference type="SUPFAM" id="SSF102114">
    <property type="entry name" value="Radical SAM enzymes"/>
    <property type="match status" value="1"/>
</dbReference>
<dbReference type="InterPro" id="IPR013785">
    <property type="entry name" value="Aldolase_TIM"/>
</dbReference>
<dbReference type="NCBIfam" id="TIGR03942">
    <property type="entry name" value="sulfatase_rSAM"/>
    <property type="match status" value="1"/>
</dbReference>
<dbReference type="InterPro" id="IPR023885">
    <property type="entry name" value="4Fe4S-binding_SPASM_dom"/>
</dbReference>
<dbReference type="GO" id="GO:0046872">
    <property type="term" value="F:metal ion binding"/>
    <property type="evidence" value="ECO:0007669"/>
    <property type="project" value="UniProtKB-KW"/>
</dbReference>
<reference evidence="9 10" key="1">
    <citation type="journal article" date="2018" name="Environ. Microbiol.">
        <title>Genomes of ubiquitous marine and hypersaline Hydrogenovibrio, Thiomicrorhabdus and Thiomicrospira spp. encode a diversity of mechanisms to sustain chemolithoautotrophy in heterogeneous environments.</title>
        <authorList>
            <person name="Scott K.M."/>
            <person name="Williams J."/>
            <person name="Porter C.M.B."/>
            <person name="Russel S."/>
            <person name="Harmer T.L."/>
            <person name="Paul J.H."/>
            <person name="Antonen K.M."/>
            <person name="Bridges M.K."/>
            <person name="Camper G.J."/>
            <person name="Campla C.K."/>
            <person name="Casella L.G."/>
            <person name="Chase E."/>
            <person name="Conrad J.W."/>
            <person name="Cruz M.C."/>
            <person name="Dunlap D.S."/>
            <person name="Duran L."/>
            <person name="Fahsbender E.M."/>
            <person name="Goldsmith D.B."/>
            <person name="Keeley R.F."/>
            <person name="Kondoff M.R."/>
            <person name="Kussy B.I."/>
            <person name="Lane M.K."/>
            <person name="Lawler S."/>
            <person name="Leigh B.A."/>
            <person name="Lewis C."/>
            <person name="Lostal L.M."/>
            <person name="Marking D."/>
            <person name="Mancera P.A."/>
            <person name="McClenthan E.C."/>
            <person name="McIntyre E.A."/>
            <person name="Mine J.A."/>
            <person name="Modi S."/>
            <person name="Moore B.D."/>
            <person name="Morgan W.A."/>
            <person name="Nelson K.M."/>
            <person name="Nguyen K.N."/>
            <person name="Ogburn N."/>
            <person name="Parrino D.G."/>
            <person name="Pedapudi A.D."/>
            <person name="Pelham R.P."/>
            <person name="Preece A.M."/>
            <person name="Rampersad E.A."/>
            <person name="Richardson J.C."/>
            <person name="Rodgers C.M."/>
            <person name="Schaffer B.L."/>
            <person name="Sheridan N.E."/>
            <person name="Solone M.R."/>
            <person name="Staley Z.R."/>
            <person name="Tabuchi M."/>
            <person name="Waide R.J."/>
            <person name="Wanjugi P.W."/>
            <person name="Young S."/>
            <person name="Clum A."/>
            <person name="Daum C."/>
            <person name="Huntemann M."/>
            <person name="Ivanova N."/>
            <person name="Kyrpides N."/>
            <person name="Mikhailova N."/>
            <person name="Palaniappan K."/>
            <person name="Pillay M."/>
            <person name="Reddy T.B.K."/>
            <person name="Shapiro N."/>
            <person name="Stamatis D."/>
            <person name="Varghese N."/>
            <person name="Woyke T."/>
            <person name="Boden R."/>
            <person name="Freyermuth S.K."/>
            <person name="Kerfeld C.A."/>
        </authorList>
    </citation>
    <scope>NUCLEOTIDE SEQUENCE [LARGE SCALE GENOMIC DNA]</scope>
    <source>
        <strain evidence="9 10">JR-2</strain>
    </source>
</reference>
<keyword evidence="6" id="KW-0411">Iron-sulfur</keyword>
<proteinExistence type="inferred from homology"/>
<dbReference type="GO" id="GO:0016491">
    <property type="term" value="F:oxidoreductase activity"/>
    <property type="evidence" value="ECO:0007669"/>
    <property type="project" value="InterPro"/>
</dbReference>
<feature type="domain" description="Radical SAM core" evidence="8">
    <location>
        <begin position="22"/>
        <end position="277"/>
    </location>
</feature>
<dbReference type="RefSeq" id="WP_128384119.1">
    <property type="nucleotide sequence ID" value="NZ_CP035033.1"/>
</dbReference>
<dbReference type="PROSITE" id="PS51918">
    <property type="entry name" value="RADICAL_SAM"/>
    <property type="match status" value="1"/>
</dbReference>
<evidence type="ECO:0000256" key="2">
    <source>
        <dbReference type="ARBA" id="ARBA00022485"/>
    </source>
</evidence>
<sequence length="422" mass="48683">MTPSQDSHHHPELQFPIDSTNDTFRFHTMVKPSGSQCNIECSYCFYLHKEGLLDQPKMPRMSDEVLEEHIRQYIEAQTGDEVIFSWQGGEPTLMGLEFFEKVVSFQQKYRKENQRIGNDLQTNGIMLNEEWCRFLKKHDFLVGISIDGPANLHDIHRVSKGGQPTHERVMRAVSLLHKHDIPFAALCVVNRDNARRPIDVYRFLRDEVKAKQIQFIPCVEKADFTTVAPGTWNTQQIPVQFNPKQDASGDSALVTEWSVLPEDWGYFLNRVWDEWIKKDFGDLFIDQFENVVSMMFGYGSQKCVTAQICGKALAVEHNGDVFSCDHFVYPEYRLGNILETHEGDMAFSEQQQAFGFDKYKTLPDYCKQCDYLNLCWGNCPKDRFLKTPDGEDGLQYLCAGLKAFYKKATTEKSALAKRMGMR</sequence>
<evidence type="ECO:0000256" key="1">
    <source>
        <dbReference type="ARBA" id="ARBA00001966"/>
    </source>
</evidence>
<keyword evidence="2" id="KW-0004">4Fe-4S</keyword>
<gene>
    <name evidence="9" type="ORF">EPV75_00575</name>
</gene>
<dbReference type="PANTHER" id="PTHR43273:SF3">
    <property type="entry name" value="ANAEROBIC SULFATASE-MATURATING ENZYME HOMOLOG ASLB-RELATED"/>
    <property type="match status" value="1"/>
</dbReference>
<dbReference type="InterPro" id="IPR058240">
    <property type="entry name" value="rSAM_sf"/>
</dbReference>
<dbReference type="InterPro" id="IPR047207">
    <property type="entry name" value="SPASM_anSME"/>
</dbReference>
<keyword evidence="5" id="KW-0408">Iron</keyword>
<comment type="similarity">
    <text evidence="7">Belongs to the radical SAM superfamily. Anaerobic sulfatase-maturating enzyme family.</text>
</comment>